<reference evidence="9" key="1">
    <citation type="submission" date="2018-05" db="EMBL/GenBank/DDBJ databases">
        <title>Pedobacter paludis sp. nov., isolated from wetland soil.</title>
        <authorList>
            <person name="Zhang Y."/>
        </authorList>
    </citation>
    <scope>NUCLEOTIDE SEQUENCE [LARGE SCALE GENOMIC DNA]</scope>
    <source>
        <strain evidence="9">R-8</strain>
    </source>
</reference>
<keyword evidence="4" id="KW-0472">Membrane</keyword>
<dbReference type="AlphaFoldDB" id="A0A317F4Q7"/>
<keyword evidence="3" id="KW-0732">Signal</keyword>
<organism evidence="8 9">
    <name type="scientific">Pedobacter paludis</name>
    <dbReference type="NCBI Taxonomy" id="2203212"/>
    <lineage>
        <taxon>Bacteria</taxon>
        <taxon>Pseudomonadati</taxon>
        <taxon>Bacteroidota</taxon>
        <taxon>Sphingobacteriia</taxon>
        <taxon>Sphingobacteriales</taxon>
        <taxon>Sphingobacteriaceae</taxon>
        <taxon>Pedobacter</taxon>
    </lineage>
</organism>
<dbReference type="PROSITE" id="PS51257">
    <property type="entry name" value="PROKAR_LIPOPROTEIN"/>
    <property type="match status" value="1"/>
</dbReference>
<dbReference type="Pfam" id="PF07980">
    <property type="entry name" value="SusD_RagB"/>
    <property type="match status" value="1"/>
</dbReference>
<dbReference type="Gene3D" id="1.25.40.390">
    <property type="match status" value="1"/>
</dbReference>
<feature type="domain" description="SusD-like N-terminal" evidence="7">
    <location>
        <begin position="81"/>
        <end position="185"/>
    </location>
</feature>
<comment type="caution">
    <text evidence="8">The sequence shown here is derived from an EMBL/GenBank/DDBJ whole genome shotgun (WGS) entry which is preliminary data.</text>
</comment>
<evidence type="ECO:0000256" key="4">
    <source>
        <dbReference type="ARBA" id="ARBA00023136"/>
    </source>
</evidence>
<dbReference type="InterPro" id="IPR011990">
    <property type="entry name" value="TPR-like_helical_dom_sf"/>
</dbReference>
<sequence>MKLIKSILYLSFIAVLGIGCSKDLNVDTPDQFSDDNFWTSETNVRTYNWGFYALFTGFGTGTTADFYFSTLTDDQDASTFQNFALTAPTTSADWDWTYVRKANIMLERVNQVPMSDEAKKHWNGVAKFFRAMDYFNKVKTFGGVPYISKSLDVSQTDVIYKPRDTRQLVMDSVLSDINYAVANIRVTDGDNVVNRDVALALKARICLFEGSYRTYHTELSLPDADKFLTQGKDACEKLMTGKYVLNADYRSIYSSMDLAGNKEVLLYKKYLAGVLTHSVIGYTNSTTQMSGLTKSAVDSYPATDGLPISQSPLYQGDNTITTLRANRDNRLLGTIDNFLAYNGTLVNGYSSSTGYRPSKFLNPASNQLAPYNETDAPIFYYSEVLLNYAEITAILDQLGKATFAQADMDKSINLLRTRAGITKLTVTGGGNVSAGTTAIIDPKRDADVSPLMWEIRRERRVELMMNGFRYQDLMRWKKGQYLDRAQNVEAFLGAKVPDNGKVLRNAQGYIIPYATTLTRTFVDPKNYLSPIPTGQISLYPAGTLQQNPGWQ</sequence>
<proteinExistence type="inferred from homology"/>
<dbReference type="InterPro" id="IPR012944">
    <property type="entry name" value="SusD_RagB_dom"/>
</dbReference>
<dbReference type="InterPro" id="IPR033985">
    <property type="entry name" value="SusD-like_N"/>
</dbReference>
<dbReference type="Pfam" id="PF14322">
    <property type="entry name" value="SusD-like_3"/>
    <property type="match status" value="1"/>
</dbReference>
<name>A0A317F4Q7_9SPHI</name>
<comment type="similarity">
    <text evidence="2">Belongs to the SusD family.</text>
</comment>
<gene>
    <name evidence="8" type="ORF">DF947_07255</name>
</gene>
<keyword evidence="9" id="KW-1185">Reference proteome</keyword>
<evidence type="ECO:0000256" key="3">
    <source>
        <dbReference type="ARBA" id="ARBA00022729"/>
    </source>
</evidence>
<dbReference type="Proteomes" id="UP000245391">
    <property type="component" value="Unassembled WGS sequence"/>
</dbReference>
<evidence type="ECO:0000259" key="7">
    <source>
        <dbReference type="Pfam" id="PF14322"/>
    </source>
</evidence>
<dbReference type="RefSeq" id="WP_109929028.1">
    <property type="nucleotide sequence ID" value="NZ_QGNY01000002.1"/>
</dbReference>
<evidence type="ECO:0000256" key="2">
    <source>
        <dbReference type="ARBA" id="ARBA00006275"/>
    </source>
</evidence>
<comment type="subcellular location">
    <subcellularLocation>
        <location evidence="1">Cell outer membrane</location>
    </subcellularLocation>
</comment>
<dbReference type="SUPFAM" id="SSF48452">
    <property type="entry name" value="TPR-like"/>
    <property type="match status" value="1"/>
</dbReference>
<evidence type="ECO:0000256" key="1">
    <source>
        <dbReference type="ARBA" id="ARBA00004442"/>
    </source>
</evidence>
<evidence type="ECO:0000313" key="9">
    <source>
        <dbReference type="Proteomes" id="UP000245391"/>
    </source>
</evidence>
<feature type="domain" description="RagB/SusD" evidence="6">
    <location>
        <begin position="288"/>
        <end position="550"/>
    </location>
</feature>
<evidence type="ECO:0000256" key="5">
    <source>
        <dbReference type="ARBA" id="ARBA00023237"/>
    </source>
</evidence>
<keyword evidence="5" id="KW-0998">Cell outer membrane</keyword>
<accession>A0A317F4Q7</accession>
<protein>
    <submittedName>
        <fullName evidence="8">RagB/SusD family nutrient uptake outer membrane protein</fullName>
    </submittedName>
</protein>
<evidence type="ECO:0000259" key="6">
    <source>
        <dbReference type="Pfam" id="PF07980"/>
    </source>
</evidence>
<dbReference type="OrthoDB" id="5694214at2"/>
<dbReference type="EMBL" id="QGNY01000002">
    <property type="protein sequence ID" value="PWS32859.1"/>
    <property type="molecule type" value="Genomic_DNA"/>
</dbReference>
<dbReference type="GO" id="GO:0009279">
    <property type="term" value="C:cell outer membrane"/>
    <property type="evidence" value="ECO:0007669"/>
    <property type="project" value="UniProtKB-SubCell"/>
</dbReference>
<evidence type="ECO:0000313" key="8">
    <source>
        <dbReference type="EMBL" id="PWS32859.1"/>
    </source>
</evidence>